<accession>A0A833V721</accession>
<organism evidence="2 3">
    <name type="scientific">Carex littledalei</name>
    <dbReference type="NCBI Taxonomy" id="544730"/>
    <lineage>
        <taxon>Eukaryota</taxon>
        <taxon>Viridiplantae</taxon>
        <taxon>Streptophyta</taxon>
        <taxon>Embryophyta</taxon>
        <taxon>Tracheophyta</taxon>
        <taxon>Spermatophyta</taxon>
        <taxon>Magnoliopsida</taxon>
        <taxon>Liliopsida</taxon>
        <taxon>Poales</taxon>
        <taxon>Cyperaceae</taxon>
        <taxon>Cyperoideae</taxon>
        <taxon>Cariceae</taxon>
        <taxon>Carex</taxon>
        <taxon>Carex subgen. Euthyceras</taxon>
    </lineage>
</organism>
<keyword evidence="3" id="KW-1185">Reference proteome</keyword>
<reference evidence="2" key="1">
    <citation type="submission" date="2020-01" db="EMBL/GenBank/DDBJ databases">
        <title>Genome sequence of Kobresia littledalei, the first chromosome-level genome in the family Cyperaceae.</title>
        <authorList>
            <person name="Qu G."/>
        </authorList>
    </citation>
    <scope>NUCLEOTIDE SEQUENCE</scope>
    <source>
        <strain evidence="2">C.B.Clarke</strain>
        <tissue evidence="2">Leaf</tissue>
    </source>
</reference>
<gene>
    <name evidence="2" type="ORF">FCM35_KLT07130</name>
</gene>
<dbReference type="AlphaFoldDB" id="A0A833V721"/>
<dbReference type="EMBL" id="SWLB01000017">
    <property type="protein sequence ID" value="KAF3327012.1"/>
    <property type="molecule type" value="Genomic_DNA"/>
</dbReference>
<feature type="compositionally biased region" description="Low complexity" evidence="1">
    <location>
        <begin position="7"/>
        <end position="27"/>
    </location>
</feature>
<feature type="region of interest" description="Disordered" evidence="1">
    <location>
        <begin position="1"/>
        <end position="42"/>
    </location>
</feature>
<evidence type="ECO:0000313" key="2">
    <source>
        <dbReference type="EMBL" id="KAF3327012.1"/>
    </source>
</evidence>
<protein>
    <submittedName>
        <fullName evidence="2">Uncharacterized protein</fullName>
    </submittedName>
</protein>
<proteinExistence type="predicted"/>
<dbReference type="Proteomes" id="UP000623129">
    <property type="component" value="Unassembled WGS sequence"/>
</dbReference>
<comment type="caution">
    <text evidence="2">The sequence shown here is derived from an EMBL/GenBank/DDBJ whole genome shotgun (WGS) entry which is preliminary data.</text>
</comment>
<name>A0A833V721_9POAL</name>
<evidence type="ECO:0000313" key="3">
    <source>
        <dbReference type="Proteomes" id="UP000623129"/>
    </source>
</evidence>
<evidence type="ECO:0000256" key="1">
    <source>
        <dbReference type="SAM" id="MobiDB-lite"/>
    </source>
</evidence>
<sequence length="69" mass="7723">MFVMPFSNPNAQSNPNPNLNSESNSNPGVNPSFSIEESNRVEGAGVEVREQPLPQLDRDYVHVYLEILH</sequence>